<evidence type="ECO:0000256" key="1">
    <source>
        <dbReference type="ARBA" id="ARBA00001971"/>
    </source>
</evidence>
<evidence type="ECO:0000313" key="9">
    <source>
        <dbReference type="EMBL" id="KAJ5460187.1"/>
    </source>
</evidence>
<dbReference type="CDD" id="cd11041">
    <property type="entry name" value="CYP503A1-like"/>
    <property type="match status" value="1"/>
</dbReference>
<dbReference type="GO" id="GO:0020037">
    <property type="term" value="F:heme binding"/>
    <property type="evidence" value="ECO:0007669"/>
    <property type="project" value="InterPro"/>
</dbReference>
<reference evidence="9" key="1">
    <citation type="submission" date="2022-12" db="EMBL/GenBank/DDBJ databases">
        <authorList>
            <person name="Petersen C."/>
        </authorList>
    </citation>
    <scope>NUCLEOTIDE SEQUENCE</scope>
    <source>
        <strain evidence="9">IBT 16125</strain>
    </source>
</reference>
<dbReference type="Pfam" id="PF00067">
    <property type="entry name" value="p450"/>
    <property type="match status" value="1"/>
</dbReference>
<dbReference type="EMBL" id="JAPVEA010000002">
    <property type="protein sequence ID" value="KAJ5460187.1"/>
    <property type="molecule type" value="Genomic_DNA"/>
</dbReference>
<dbReference type="GO" id="GO:0043386">
    <property type="term" value="P:mycotoxin biosynthetic process"/>
    <property type="evidence" value="ECO:0007669"/>
    <property type="project" value="UniProtKB-ARBA"/>
</dbReference>
<evidence type="ECO:0000256" key="3">
    <source>
        <dbReference type="ARBA" id="ARBA00022723"/>
    </source>
</evidence>
<dbReference type="GeneID" id="81595365"/>
<accession>A0AAD6CDV0</accession>
<evidence type="ECO:0000256" key="5">
    <source>
        <dbReference type="ARBA" id="ARBA00023004"/>
    </source>
</evidence>
<dbReference type="Proteomes" id="UP001213681">
    <property type="component" value="Unassembled WGS sequence"/>
</dbReference>
<evidence type="ECO:0000313" key="10">
    <source>
        <dbReference type="Proteomes" id="UP001213681"/>
    </source>
</evidence>
<dbReference type="RefSeq" id="XP_056769229.1">
    <property type="nucleotide sequence ID" value="XM_056905122.1"/>
</dbReference>
<dbReference type="GO" id="GO:0016705">
    <property type="term" value="F:oxidoreductase activity, acting on paired donors, with incorporation or reduction of molecular oxygen"/>
    <property type="evidence" value="ECO:0007669"/>
    <property type="project" value="InterPro"/>
</dbReference>
<keyword evidence="10" id="KW-1185">Reference proteome</keyword>
<dbReference type="SUPFAM" id="SSF48264">
    <property type="entry name" value="Cytochrome P450"/>
    <property type="match status" value="1"/>
</dbReference>
<protein>
    <submittedName>
        <fullName evidence="9">Cytochrome P450</fullName>
    </submittedName>
</protein>
<evidence type="ECO:0000256" key="7">
    <source>
        <dbReference type="PIRSR" id="PIRSR602403-1"/>
    </source>
</evidence>
<evidence type="ECO:0000256" key="4">
    <source>
        <dbReference type="ARBA" id="ARBA00023002"/>
    </source>
</evidence>
<organism evidence="9 10">
    <name type="scientific">Penicillium daleae</name>
    <dbReference type="NCBI Taxonomy" id="63821"/>
    <lineage>
        <taxon>Eukaryota</taxon>
        <taxon>Fungi</taxon>
        <taxon>Dikarya</taxon>
        <taxon>Ascomycota</taxon>
        <taxon>Pezizomycotina</taxon>
        <taxon>Eurotiomycetes</taxon>
        <taxon>Eurotiomycetidae</taxon>
        <taxon>Eurotiales</taxon>
        <taxon>Aspergillaceae</taxon>
        <taxon>Penicillium</taxon>
    </lineage>
</organism>
<proteinExistence type="inferred from homology"/>
<dbReference type="Gene3D" id="1.10.630.10">
    <property type="entry name" value="Cytochrome P450"/>
    <property type="match status" value="1"/>
</dbReference>
<keyword evidence="7 8" id="KW-0349">Heme</keyword>
<evidence type="ECO:0000256" key="6">
    <source>
        <dbReference type="ARBA" id="ARBA00023033"/>
    </source>
</evidence>
<feature type="binding site" description="axial binding residue" evidence="7">
    <location>
        <position position="440"/>
    </location>
    <ligand>
        <name>heme</name>
        <dbReference type="ChEBI" id="CHEBI:30413"/>
    </ligand>
    <ligandPart>
        <name>Fe</name>
        <dbReference type="ChEBI" id="CHEBI:18248"/>
    </ligandPart>
</feature>
<keyword evidence="5 7" id="KW-0408">Iron</keyword>
<name>A0AAD6CDV0_9EURO</name>
<dbReference type="InterPro" id="IPR036396">
    <property type="entry name" value="Cyt_P450_sf"/>
</dbReference>
<dbReference type="GO" id="GO:0004497">
    <property type="term" value="F:monooxygenase activity"/>
    <property type="evidence" value="ECO:0007669"/>
    <property type="project" value="UniProtKB-KW"/>
</dbReference>
<dbReference type="PRINTS" id="PR00465">
    <property type="entry name" value="EP450IV"/>
</dbReference>
<dbReference type="InterPro" id="IPR017972">
    <property type="entry name" value="Cyt_P450_CS"/>
</dbReference>
<evidence type="ECO:0000256" key="8">
    <source>
        <dbReference type="RuleBase" id="RU000461"/>
    </source>
</evidence>
<comment type="similarity">
    <text evidence="2 8">Belongs to the cytochrome P450 family.</text>
</comment>
<gene>
    <name evidence="9" type="ORF">N7458_001739</name>
</gene>
<dbReference type="AlphaFoldDB" id="A0AAD6CDV0"/>
<keyword evidence="6 8" id="KW-0503">Monooxygenase</keyword>
<evidence type="ECO:0000256" key="2">
    <source>
        <dbReference type="ARBA" id="ARBA00010617"/>
    </source>
</evidence>
<dbReference type="InterPro" id="IPR001128">
    <property type="entry name" value="Cyt_P450"/>
</dbReference>
<dbReference type="GO" id="GO:0005506">
    <property type="term" value="F:iron ion binding"/>
    <property type="evidence" value="ECO:0007669"/>
    <property type="project" value="InterPro"/>
</dbReference>
<sequence length="497" mass="56048">MTFLANKSILGAFVALIIWGIIRHYKRQQRYIPGVPIIGGKSNIKKNRKLFATQSLQILRKGYEENNGELFYVPTAIGERLILPGRYLEEMKSANMRIVDFQGTFLEMFEGAYTTLGTHSRLLPQVVRAQLNQYLQPKTPRNPTLIQEQMNSHNPTQSDWTEINVTEIMAVIIARVSSRMFGGPKLSQNREWIQASLLFAHDGFNAAQKLKAWPRFLKPIGQHFIPEIRSIKNTYQVAERALVPLLDEREVDTNTKTHDLLTWMYDQAQGTEKNNKFIAGTLLKVSFAAYHTSAAAPTQLLFDIAAMPEYIAPLLEEYGSVSRDHNQNITVKGFAQMKKTDSIMKESQRFNPLLLLTFERIIKRDFHLSDGIIIPANTWIGCAAQAIGMDTNLYSNPDTFDGLKFVPGADEKSKLAAGAKTNYTSAHPGSMAFGYGQHACPGRFFAMMEIKAIIGEILSRFEMKLPDGQPRPPSITFETQHLPHPTGPVLFRARNCI</sequence>
<dbReference type="PANTHER" id="PTHR46206">
    <property type="entry name" value="CYTOCHROME P450"/>
    <property type="match status" value="1"/>
</dbReference>
<keyword evidence="4 8" id="KW-0560">Oxidoreductase</keyword>
<dbReference type="PROSITE" id="PS00086">
    <property type="entry name" value="CYTOCHROME_P450"/>
    <property type="match status" value="1"/>
</dbReference>
<comment type="caution">
    <text evidence="9">The sequence shown here is derived from an EMBL/GenBank/DDBJ whole genome shotgun (WGS) entry which is preliminary data.</text>
</comment>
<comment type="cofactor">
    <cofactor evidence="1 7">
        <name>heme</name>
        <dbReference type="ChEBI" id="CHEBI:30413"/>
    </cofactor>
</comment>
<dbReference type="PANTHER" id="PTHR46206:SF6">
    <property type="entry name" value="CYTOCHROME P450 MONOOXYGENASE AN1598-RELATED"/>
    <property type="match status" value="1"/>
</dbReference>
<dbReference type="InterPro" id="IPR002403">
    <property type="entry name" value="Cyt_P450_E_grp-IV"/>
</dbReference>
<keyword evidence="3 7" id="KW-0479">Metal-binding</keyword>
<reference evidence="9" key="2">
    <citation type="journal article" date="2023" name="IMA Fungus">
        <title>Comparative genomic study of the Penicillium genus elucidates a diverse pangenome and 15 lateral gene transfer events.</title>
        <authorList>
            <person name="Petersen C."/>
            <person name="Sorensen T."/>
            <person name="Nielsen M.R."/>
            <person name="Sondergaard T.E."/>
            <person name="Sorensen J.L."/>
            <person name="Fitzpatrick D.A."/>
            <person name="Frisvad J.C."/>
            <person name="Nielsen K.L."/>
        </authorList>
    </citation>
    <scope>NUCLEOTIDE SEQUENCE</scope>
    <source>
        <strain evidence="9">IBT 16125</strain>
    </source>
</reference>